<keyword evidence="2" id="KW-1185">Reference proteome</keyword>
<evidence type="ECO:0000313" key="1">
    <source>
        <dbReference type="EMBL" id="AXI60022.1"/>
    </source>
</evidence>
<organism evidence="1 2">
    <name type="scientific">Pseudomonas kribbensis</name>
    <dbReference type="NCBI Taxonomy" id="1628086"/>
    <lineage>
        <taxon>Bacteria</taxon>
        <taxon>Pseudomonadati</taxon>
        <taxon>Pseudomonadota</taxon>
        <taxon>Gammaproteobacteria</taxon>
        <taxon>Pseudomonadales</taxon>
        <taxon>Pseudomonadaceae</taxon>
        <taxon>Pseudomonas</taxon>
    </lineage>
</organism>
<evidence type="ECO:0000313" key="2">
    <source>
        <dbReference type="Proteomes" id="UP000253720"/>
    </source>
</evidence>
<name>A0A345RL56_9PSED</name>
<proteinExistence type="predicted"/>
<accession>A0A345RL56</accession>
<gene>
    <name evidence="1" type="ORF">DLD99_05910</name>
</gene>
<dbReference type="RefSeq" id="WP_114881574.1">
    <property type="nucleotide sequence ID" value="NZ_CP029608.1"/>
</dbReference>
<sequence>MALTTTDHIHTLHRSPLIMAPILHAFYSELKVTQKNILFSYLVLPLVLHDATASYLHRISERNTWRTMISDKTRIAGVHKRIHSLREITNTTLMSLVSAEYLTVDDEMVVRATRKTFPPLQGMGQKVTSARNLAKLLEDREAPRVYKSLGIIQL</sequence>
<dbReference type="Pfam" id="PF20131">
    <property type="entry name" value="MC3"/>
    <property type="match status" value="1"/>
</dbReference>
<dbReference type="EMBL" id="CP029608">
    <property type="protein sequence ID" value="AXI60022.1"/>
    <property type="molecule type" value="Genomic_DNA"/>
</dbReference>
<reference evidence="1 2" key="1">
    <citation type="submission" date="2018-05" db="EMBL/GenBank/DDBJ databases">
        <title>Complete genome sequence of Pseudomonas kribbensis 46-2(T).</title>
        <authorList>
            <person name="Jeong H."/>
            <person name="Lee S.-G."/>
            <person name="Rha E."/>
            <person name="Kim H."/>
        </authorList>
    </citation>
    <scope>NUCLEOTIDE SEQUENCE [LARGE SCALE GENOMIC DNA]</scope>
    <source>
        <strain evidence="1 2">46-2</strain>
    </source>
</reference>
<protein>
    <submittedName>
        <fullName evidence="1">Uncharacterized protein</fullName>
    </submittedName>
</protein>
<dbReference type="AlphaFoldDB" id="A0A345RL56"/>
<dbReference type="KEGG" id="pke:DLD99_05910"/>
<dbReference type="InterPro" id="IPR045390">
    <property type="entry name" value="ABC-3C_MC3"/>
</dbReference>
<dbReference type="Proteomes" id="UP000253720">
    <property type="component" value="Chromosome"/>
</dbReference>